<dbReference type="Gene3D" id="3.20.20.10">
    <property type="entry name" value="Alanine racemase"/>
    <property type="match status" value="1"/>
</dbReference>
<dbReference type="Pfam" id="PF01168">
    <property type="entry name" value="Ala_racemase_N"/>
    <property type="match status" value="1"/>
</dbReference>
<reference evidence="3" key="1">
    <citation type="submission" date="2013-08" db="EMBL/GenBank/DDBJ databases">
        <authorList>
            <person name="Mendez C."/>
            <person name="Richter M."/>
            <person name="Ferrer M."/>
            <person name="Sanchez J."/>
        </authorList>
    </citation>
    <scope>NUCLEOTIDE SEQUENCE</scope>
</reference>
<gene>
    <name evidence="3" type="ORF">B2A_08271</name>
</gene>
<dbReference type="SUPFAM" id="SSF51419">
    <property type="entry name" value="PLP-binding barrel"/>
    <property type="match status" value="1"/>
</dbReference>
<dbReference type="InterPro" id="IPR029066">
    <property type="entry name" value="PLP-binding_barrel"/>
</dbReference>
<comment type="caution">
    <text evidence="3">The sequence shown here is derived from an EMBL/GenBank/DDBJ whole genome shotgun (WGS) entry which is preliminary data.</text>
</comment>
<dbReference type="EMBL" id="AUZZ01005949">
    <property type="protein sequence ID" value="EQD47834.1"/>
    <property type="molecule type" value="Genomic_DNA"/>
</dbReference>
<keyword evidence="1" id="KW-0663">Pyridoxal phosphate</keyword>
<proteinExistence type="predicted"/>
<organism evidence="3">
    <name type="scientific">mine drainage metagenome</name>
    <dbReference type="NCBI Taxonomy" id="410659"/>
    <lineage>
        <taxon>unclassified sequences</taxon>
        <taxon>metagenomes</taxon>
        <taxon>ecological metagenomes</taxon>
    </lineage>
</organism>
<dbReference type="InterPro" id="IPR011078">
    <property type="entry name" value="PyrdxlP_homeostasis"/>
</dbReference>
<dbReference type="InterPro" id="IPR001608">
    <property type="entry name" value="Ala_racemase_N"/>
</dbReference>
<accession>T1B4T7</accession>
<dbReference type="PANTHER" id="PTHR10146:SF14">
    <property type="entry name" value="PYRIDOXAL PHOSPHATE HOMEOSTASIS PROTEIN"/>
    <property type="match status" value="1"/>
</dbReference>
<dbReference type="PANTHER" id="PTHR10146">
    <property type="entry name" value="PROLINE SYNTHETASE CO-TRANSCRIBED BACTERIAL HOMOLOG PROTEIN"/>
    <property type="match status" value="1"/>
</dbReference>
<evidence type="ECO:0000259" key="2">
    <source>
        <dbReference type="Pfam" id="PF01168"/>
    </source>
</evidence>
<feature type="non-terminal residue" evidence="3">
    <location>
        <position position="158"/>
    </location>
</feature>
<name>T1B4T7_9ZZZZ</name>
<evidence type="ECO:0000256" key="1">
    <source>
        <dbReference type="ARBA" id="ARBA00022898"/>
    </source>
</evidence>
<reference evidence="3" key="2">
    <citation type="journal article" date="2014" name="ISME J.">
        <title>Microbial stratification in low pH oxic and suboxic macroscopic growths along an acid mine drainage.</title>
        <authorList>
            <person name="Mendez-Garcia C."/>
            <person name="Mesa V."/>
            <person name="Sprenger R.R."/>
            <person name="Richter M."/>
            <person name="Diez M.S."/>
            <person name="Solano J."/>
            <person name="Bargiela R."/>
            <person name="Golyshina O.V."/>
            <person name="Manteca A."/>
            <person name="Ramos J.L."/>
            <person name="Gallego J.R."/>
            <person name="Llorente I."/>
            <person name="Martins Dos Santos V.A."/>
            <person name="Jensen O.N."/>
            <person name="Pelaez A.I."/>
            <person name="Sanchez J."/>
            <person name="Ferrer M."/>
        </authorList>
    </citation>
    <scope>NUCLEOTIDE SEQUENCE</scope>
</reference>
<dbReference type="AlphaFoldDB" id="T1B4T7"/>
<evidence type="ECO:0000313" key="3">
    <source>
        <dbReference type="EMBL" id="EQD47834.1"/>
    </source>
</evidence>
<protein>
    <submittedName>
        <fullName evidence="3">Protein containing Alanine racemase</fullName>
    </submittedName>
</protein>
<feature type="domain" description="Alanine racemase N-terminal" evidence="2">
    <location>
        <begin position="25"/>
        <end position="150"/>
    </location>
</feature>
<sequence length="158" mass="16353">HTNYASELLSKAATIGSAGGVPTAPRWHFLGAVQRNKVARLAPVVTCWQSVARPEEVTAIARHSEHSDVFIEIDVSGGPGRRGCTPELAEHLVEAARAEGCTVRGLMTVAPLPAGSAGTEVAARAFATVARLGETLGLTELSMGMSHDLEEAVAAGST</sequence>
<dbReference type="GO" id="GO:0030170">
    <property type="term" value="F:pyridoxal phosphate binding"/>
    <property type="evidence" value="ECO:0007669"/>
    <property type="project" value="InterPro"/>
</dbReference>
<feature type="non-terminal residue" evidence="3">
    <location>
        <position position="1"/>
    </location>
</feature>